<dbReference type="Pfam" id="PF16355">
    <property type="entry name" value="DUF4982"/>
    <property type="match status" value="1"/>
</dbReference>
<dbReference type="Gene3D" id="2.60.40.10">
    <property type="entry name" value="Immunoglobulins"/>
    <property type="match status" value="2"/>
</dbReference>
<evidence type="ECO:0000256" key="4">
    <source>
        <dbReference type="SAM" id="MobiDB-lite"/>
    </source>
</evidence>
<dbReference type="InterPro" id="IPR051913">
    <property type="entry name" value="GH2_Domain-Containing"/>
</dbReference>
<sequence length="178" mass="19098">MEVKTGTGWLHGKPRATGSISSDSSSGQGSIISGSRADGLQRDSTRAVYYTNAAKAKLLLNGIEAGETKEYYDNTGILFWDIPYKAGKLEVVGMDKDNNPVSGYTLQTSKRPYALTIVQTEKQIDKERGLAQIVVQVVDEDGVPVMLSDDEVTCRITGPAKLLGLEATSSSGLPRGKK</sequence>
<accession>A0A644Y1U7</accession>
<feature type="domain" description="Glycoside hydrolase family 2" evidence="6">
    <location>
        <begin position="125"/>
        <end position="169"/>
    </location>
</feature>
<feature type="region of interest" description="Disordered" evidence="4">
    <location>
        <begin position="1"/>
        <end position="38"/>
    </location>
</feature>
<name>A0A644Y1U7_9ZZZZ</name>
<dbReference type="InterPro" id="IPR013783">
    <property type="entry name" value="Ig-like_fold"/>
</dbReference>
<evidence type="ECO:0000259" key="5">
    <source>
        <dbReference type="Pfam" id="PF16355"/>
    </source>
</evidence>
<dbReference type="GO" id="GO:0016798">
    <property type="term" value="F:hydrolase activity, acting on glycosyl bonds"/>
    <property type="evidence" value="ECO:0007669"/>
    <property type="project" value="UniProtKB-KW"/>
</dbReference>
<dbReference type="InterPro" id="IPR032311">
    <property type="entry name" value="DUF4982"/>
</dbReference>
<dbReference type="AlphaFoldDB" id="A0A644Y1U7"/>
<dbReference type="PANTHER" id="PTHR42732:SF1">
    <property type="entry name" value="BETA-MANNOSIDASE"/>
    <property type="match status" value="1"/>
</dbReference>
<evidence type="ECO:0000259" key="6">
    <source>
        <dbReference type="Pfam" id="PF18565"/>
    </source>
</evidence>
<evidence type="ECO:0000313" key="7">
    <source>
        <dbReference type="EMBL" id="MPM21881.1"/>
    </source>
</evidence>
<comment type="caution">
    <text evidence="7">The sequence shown here is derived from an EMBL/GenBank/DDBJ whole genome shotgun (WGS) entry which is preliminary data.</text>
</comment>
<evidence type="ECO:0000256" key="2">
    <source>
        <dbReference type="ARBA" id="ARBA00022801"/>
    </source>
</evidence>
<feature type="compositionally biased region" description="Low complexity" evidence="4">
    <location>
        <begin position="18"/>
        <end position="35"/>
    </location>
</feature>
<evidence type="ECO:0000256" key="1">
    <source>
        <dbReference type="ARBA" id="ARBA00007401"/>
    </source>
</evidence>
<keyword evidence="3" id="KW-0326">Glycosidase</keyword>
<keyword evidence="2" id="KW-0378">Hydrolase</keyword>
<dbReference type="EMBL" id="VSSQ01003687">
    <property type="protein sequence ID" value="MPM21881.1"/>
    <property type="molecule type" value="Genomic_DNA"/>
</dbReference>
<proteinExistence type="inferred from homology"/>
<protein>
    <submittedName>
        <fullName evidence="7">Uncharacterized protein</fullName>
    </submittedName>
</protein>
<gene>
    <name evidence="7" type="ORF">SDC9_68331</name>
</gene>
<feature type="domain" description="DUF4982" evidence="5">
    <location>
        <begin position="48"/>
        <end position="101"/>
    </location>
</feature>
<dbReference type="PANTHER" id="PTHR42732">
    <property type="entry name" value="BETA-GALACTOSIDASE"/>
    <property type="match status" value="1"/>
</dbReference>
<comment type="similarity">
    <text evidence="1">Belongs to the glycosyl hydrolase 2 family.</text>
</comment>
<dbReference type="InterPro" id="IPR040605">
    <property type="entry name" value="Glyco_hydro2_dom5"/>
</dbReference>
<reference evidence="7" key="1">
    <citation type="submission" date="2019-08" db="EMBL/GenBank/DDBJ databases">
        <authorList>
            <person name="Kucharzyk K."/>
            <person name="Murdoch R.W."/>
            <person name="Higgins S."/>
            <person name="Loffler F."/>
        </authorList>
    </citation>
    <scope>NUCLEOTIDE SEQUENCE</scope>
</reference>
<dbReference type="Pfam" id="PF18565">
    <property type="entry name" value="Glyco_hydro2_C5"/>
    <property type="match status" value="1"/>
</dbReference>
<organism evidence="7">
    <name type="scientific">bioreactor metagenome</name>
    <dbReference type="NCBI Taxonomy" id="1076179"/>
    <lineage>
        <taxon>unclassified sequences</taxon>
        <taxon>metagenomes</taxon>
        <taxon>ecological metagenomes</taxon>
    </lineage>
</organism>
<evidence type="ECO:0000256" key="3">
    <source>
        <dbReference type="ARBA" id="ARBA00023295"/>
    </source>
</evidence>